<dbReference type="EMBL" id="SNXK01000001">
    <property type="protein sequence ID" value="TDP42918.1"/>
    <property type="molecule type" value="Genomic_DNA"/>
</dbReference>
<dbReference type="Proteomes" id="UP000295087">
    <property type="component" value="Unassembled WGS sequence"/>
</dbReference>
<gene>
    <name evidence="1" type="ORF">DFR75_1012036</name>
</gene>
<comment type="caution">
    <text evidence="1">The sequence shown here is derived from an EMBL/GenBank/DDBJ whole genome shotgun (WGS) entry which is preliminary data.</text>
</comment>
<dbReference type="RefSeq" id="WP_067484633.1">
    <property type="nucleotide sequence ID" value="NZ_JBHXPO010000004.1"/>
</dbReference>
<evidence type="ECO:0000313" key="1">
    <source>
        <dbReference type="EMBL" id="TDP42918.1"/>
    </source>
</evidence>
<protein>
    <recommendedName>
        <fullName evidence="3">Polyketide cyclase/dehydrase/lipid transport protein</fullName>
    </recommendedName>
</protein>
<dbReference type="AlphaFoldDB" id="A0A4R6PVM8"/>
<reference evidence="1 2" key="1">
    <citation type="submission" date="2019-03" db="EMBL/GenBank/DDBJ databases">
        <title>Genomic Encyclopedia of Type Strains, Phase IV (KMG-IV): sequencing the most valuable type-strain genomes for metagenomic binning, comparative biology and taxonomic classification.</title>
        <authorList>
            <person name="Goeker M."/>
        </authorList>
    </citation>
    <scope>NUCLEOTIDE SEQUENCE [LARGE SCALE GENOMIC DNA]</scope>
    <source>
        <strain evidence="1 2">DSM 44496</strain>
    </source>
</reference>
<accession>A0A4R6PVM8</accession>
<evidence type="ECO:0008006" key="3">
    <source>
        <dbReference type="Google" id="ProtNLM"/>
    </source>
</evidence>
<organism evidence="1 2">
    <name type="scientific">Nocardia ignorata</name>
    <dbReference type="NCBI Taxonomy" id="145285"/>
    <lineage>
        <taxon>Bacteria</taxon>
        <taxon>Bacillati</taxon>
        <taxon>Actinomycetota</taxon>
        <taxon>Actinomycetes</taxon>
        <taxon>Mycobacteriales</taxon>
        <taxon>Nocardiaceae</taxon>
        <taxon>Nocardia</taxon>
    </lineage>
</organism>
<proteinExistence type="predicted"/>
<sequence>MIRNIHERTIQAPAAQVGELLDNVAIAGNPLWPSEKWPPLELDGPLAEGATGGHGSTLYTCTAYRPGEFVEFTFTPGFMLEGTHTFEVIGKDASSALRHVISAETRGVSGFLGWHLAIRPLHDALLEELLDNAETAVGAPPAPYRWPLRARLLYWTFVKLGLD</sequence>
<evidence type="ECO:0000313" key="2">
    <source>
        <dbReference type="Proteomes" id="UP000295087"/>
    </source>
</evidence>
<name>A0A4R6PVM8_NOCIG</name>
<dbReference type="SUPFAM" id="SSF55961">
    <property type="entry name" value="Bet v1-like"/>
    <property type="match status" value="1"/>
</dbReference>
<keyword evidence="2" id="KW-1185">Reference proteome</keyword>